<name>J9GWA1_9ZZZZ</name>
<dbReference type="EMBL" id="AMCI01000923">
    <property type="protein sequence ID" value="EJX07268.1"/>
    <property type="molecule type" value="Genomic_DNA"/>
</dbReference>
<reference evidence="1" key="1">
    <citation type="journal article" date="2012" name="PLoS ONE">
        <title>Gene sets for utilization of primary and secondary nutrition supplies in the distal gut of endangered iberian lynx.</title>
        <authorList>
            <person name="Alcaide M."/>
            <person name="Messina E."/>
            <person name="Richter M."/>
            <person name="Bargiela R."/>
            <person name="Peplies J."/>
            <person name="Huws S.A."/>
            <person name="Newbold C.J."/>
            <person name="Golyshin P.N."/>
            <person name="Simon M.A."/>
            <person name="Lopez G."/>
            <person name="Yakimov M.M."/>
            <person name="Ferrer M."/>
        </authorList>
    </citation>
    <scope>NUCLEOTIDE SEQUENCE</scope>
</reference>
<sequence>MTGDREPERSSNPWPVSITSRVTSNATVLQAMKQPSRPTPVCTWSTVWYISVGILNRRLMKTGRWPNTG</sequence>
<proteinExistence type="predicted"/>
<accession>J9GWA1</accession>
<comment type="caution">
    <text evidence="1">The sequence shown here is derived from an EMBL/GenBank/DDBJ whole genome shotgun (WGS) entry which is preliminary data.</text>
</comment>
<evidence type="ECO:0000313" key="1">
    <source>
        <dbReference type="EMBL" id="EJX07268.1"/>
    </source>
</evidence>
<protein>
    <submittedName>
        <fullName evidence="1">Uncharacterized protein</fullName>
    </submittedName>
</protein>
<gene>
    <name evidence="1" type="ORF">EVA_04624</name>
</gene>
<dbReference type="AlphaFoldDB" id="J9GWA1"/>
<organism evidence="1">
    <name type="scientific">gut metagenome</name>
    <dbReference type="NCBI Taxonomy" id="749906"/>
    <lineage>
        <taxon>unclassified sequences</taxon>
        <taxon>metagenomes</taxon>
        <taxon>organismal metagenomes</taxon>
    </lineage>
</organism>